<dbReference type="Pfam" id="PF14604">
    <property type="entry name" value="SH3_9"/>
    <property type="match status" value="1"/>
</dbReference>
<dbReference type="SUPFAM" id="SSF50729">
    <property type="entry name" value="PH domain-like"/>
    <property type="match status" value="1"/>
</dbReference>
<dbReference type="PANTHER" id="PTHR47437:SF3">
    <property type="entry name" value="C-JUN-AMINO-TERMINAL KINASE-INTERACTING PROTEIN 1"/>
    <property type="match status" value="1"/>
</dbReference>
<dbReference type="PROSITE" id="PS50002">
    <property type="entry name" value="SH3"/>
    <property type="match status" value="1"/>
</dbReference>
<keyword evidence="3 6" id="KW-0728">SH3 domain</keyword>
<dbReference type="PANTHER" id="PTHR47437">
    <property type="entry name" value="JNK-INTERACTING PROTEIN 1-LIKE PROTEIN"/>
    <property type="match status" value="1"/>
</dbReference>
<feature type="region of interest" description="Disordered" evidence="7">
    <location>
        <begin position="157"/>
        <end position="219"/>
    </location>
</feature>
<dbReference type="Gene3D" id="2.30.29.30">
    <property type="entry name" value="Pleckstrin-homology domain (PH domain)/Phosphotyrosine-binding domain (PTB)"/>
    <property type="match status" value="1"/>
</dbReference>
<evidence type="ECO:0000259" key="8">
    <source>
        <dbReference type="PROSITE" id="PS01179"/>
    </source>
</evidence>
<evidence type="ECO:0000313" key="11">
    <source>
        <dbReference type="Proteomes" id="UP000694427"/>
    </source>
</evidence>
<organism evidence="10 11">
    <name type="scientific">Cyprinus carpio</name>
    <name type="common">Common carp</name>
    <dbReference type="NCBI Taxonomy" id="7962"/>
    <lineage>
        <taxon>Eukaryota</taxon>
        <taxon>Metazoa</taxon>
        <taxon>Chordata</taxon>
        <taxon>Craniata</taxon>
        <taxon>Vertebrata</taxon>
        <taxon>Euteleostomi</taxon>
        <taxon>Actinopterygii</taxon>
        <taxon>Neopterygii</taxon>
        <taxon>Teleostei</taxon>
        <taxon>Ostariophysi</taxon>
        <taxon>Cypriniformes</taxon>
        <taxon>Cyprinidae</taxon>
        <taxon>Cyprininae</taxon>
        <taxon>Cyprinus</taxon>
    </lineage>
</organism>
<accession>A0A8C1RQ50</accession>
<evidence type="ECO:0000256" key="1">
    <source>
        <dbReference type="ARBA" id="ARBA00004496"/>
    </source>
</evidence>
<feature type="domain" description="PID" evidence="8">
    <location>
        <begin position="517"/>
        <end position="646"/>
    </location>
</feature>
<dbReference type="InterPro" id="IPR006020">
    <property type="entry name" value="PTB/PI_dom"/>
</dbReference>
<dbReference type="Pfam" id="PF00640">
    <property type="entry name" value="PID"/>
    <property type="match status" value="1"/>
</dbReference>
<dbReference type="Ensembl" id="ENSCCRT00010131918.1">
    <property type="protein sequence ID" value="ENSCCRP00010118752.1"/>
    <property type="gene ID" value="ENSCCRG00010051990.1"/>
</dbReference>
<dbReference type="GO" id="GO:0005737">
    <property type="term" value="C:cytoplasm"/>
    <property type="evidence" value="ECO:0007669"/>
    <property type="project" value="UniProtKB-SubCell"/>
</dbReference>
<dbReference type="FunFam" id="2.30.30.40:FF:000032">
    <property type="entry name" value="Putative C-Jun-amino-terminal kinase-interacting protein 2"/>
    <property type="match status" value="1"/>
</dbReference>
<dbReference type="InterPro" id="IPR047178">
    <property type="entry name" value="JIP1_scaffold"/>
</dbReference>
<reference evidence="10" key="2">
    <citation type="submission" date="2025-09" db="UniProtKB">
        <authorList>
            <consortium name="Ensembl"/>
        </authorList>
    </citation>
    <scope>IDENTIFICATION</scope>
</reference>
<reference evidence="10" key="1">
    <citation type="submission" date="2025-08" db="UniProtKB">
        <authorList>
            <consortium name="Ensembl"/>
        </authorList>
    </citation>
    <scope>IDENTIFICATION</scope>
</reference>
<dbReference type="SMART" id="SM00462">
    <property type="entry name" value="PTB"/>
    <property type="match status" value="1"/>
</dbReference>
<keyword evidence="4" id="KW-0963">Cytoplasm</keyword>
<feature type="region of interest" description="Disordered" evidence="7">
    <location>
        <begin position="250"/>
        <end position="285"/>
    </location>
</feature>
<evidence type="ECO:0000256" key="3">
    <source>
        <dbReference type="ARBA" id="ARBA00022443"/>
    </source>
</evidence>
<evidence type="ECO:0000259" key="9">
    <source>
        <dbReference type="PROSITE" id="PS50002"/>
    </source>
</evidence>
<comment type="similarity">
    <text evidence="2">Belongs to the JIP scaffold family.</text>
</comment>
<dbReference type="GO" id="GO:0005078">
    <property type="term" value="F:MAP-kinase scaffold activity"/>
    <property type="evidence" value="ECO:0007669"/>
    <property type="project" value="TreeGrafter"/>
</dbReference>
<sequence>MNSLCTNPSPALVLLASPALKKPKSDVIACSNVLISPLLLSHSLSSLTDSRSFQSLQDHVTQTPNSGLDEVEAGAAGQIQAETHPSHLTDAAHRSQREACRASMDSVVPVSMDAYRPKRPTTLNLFPQVPRTQDTLNNNSFVKRYSWQQKISQTLPPFKTGELAPSREHTCLSDEEKHQPAQIRTQMKERGTSTDKPNSCRSKHTQAPAPPYKARDVHRGEGHCERIRYHTDVRLEPTEEIFLTPIQRCTEAPEHERTPALSQVIPDSSDNEAPPPYSEHDLQPPSYSSCVEVLAAVEPDSEDEEATGAEELCYRDCGAGEGLSGMLQTSVSNSDASGLSYDSVKYTLVVDEHDQLELVSLRECYHGYSDDSDSATVYDNCACSPYEKQSGIKQDASTCLSEDSTPEADMQFSRKFVNVFMNGCSRSSSNYKLSILLIISTDGGVFVRFVPRHDDELELEVSDPLLVELQDEDHWCEGYNMRSGARGIFPAYYASEVFKEQELTPDSKSWRFRSLMKFLGSVQVLNHKGNDVLCAAMQKIAMSRRLTVLYNPPSSCVLEISVKGLKLTVEDDFQTVKSSQFSHFFHLKNVSFCGYHPRNKKYFGFITKHPADERFACHVFVSENSTEPLAESVRKAFHLYYKEFVEVSCPTEDIYLE</sequence>
<dbReference type="Proteomes" id="UP000694427">
    <property type="component" value="Unplaced"/>
</dbReference>
<proteinExistence type="inferred from homology"/>
<dbReference type="GO" id="GO:0008432">
    <property type="term" value="F:JUN kinase binding"/>
    <property type="evidence" value="ECO:0007669"/>
    <property type="project" value="TreeGrafter"/>
</dbReference>
<protein>
    <submittedName>
        <fullName evidence="10">Mitogen-activated protein kinase 8 interacting protein 1</fullName>
    </submittedName>
</protein>
<name>A0A8C1RQ50_CYPCA</name>
<dbReference type="PROSITE" id="PS01179">
    <property type="entry name" value="PID"/>
    <property type="match status" value="1"/>
</dbReference>
<comment type="subcellular location">
    <subcellularLocation>
        <location evidence="1">Cytoplasm</location>
    </subcellularLocation>
</comment>
<dbReference type="AlphaFoldDB" id="A0A8C1RQ50"/>
<dbReference type="InterPro" id="IPR011993">
    <property type="entry name" value="PH-like_dom_sf"/>
</dbReference>
<evidence type="ECO:0000313" key="10">
    <source>
        <dbReference type="Ensembl" id="ENSCCRP00010118752.1"/>
    </source>
</evidence>
<dbReference type="GO" id="GO:0046328">
    <property type="term" value="P:regulation of JNK cascade"/>
    <property type="evidence" value="ECO:0007669"/>
    <property type="project" value="InterPro"/>
</dbReference>
<feature type="domain" description="SH3" evidence="9">
    <location>
        <begin position="438"/>
        <end position="499"/>
    </location>
</feature>
<feature type="compositionally biased region" description="Basic and acidic residues" evidence="7">
    <location>
        <begin position="165"/>
        <end position="179"/>
    </location>
</feature>
<dbReference type="FunFam" id="2.30.29.30:FF:000108">
    <property type="entry name" value="C-Jun-amino-terminal kinase-interacting protein 1 isoform X2"/>
    <property type="match status" value="1"/>
</dbReference>
<dbReference type="SMART" id="SM00326">
    <property type="entry name" value="SH3"/>
    <property type="match status" value="1"/>
</dbReference>
<dbReference type="InterPro" id="IPR001452">
    <property type="entry name" value="SH3_domain"/>
</dbReference>
<evidence type="ECO:0000256" key="5">
    <source>
        <dbReference type="ARBA" id="ARBA00022553"/>
    </source>
</evidence>
<dbReference type="GO" id="GO:0007254">
    <property type="term" value="P:JNK cascade"/>
    <property type="evidence" value="ECO:0007669"/>
    <property type="project" value="TreeGrafter"/>
</dbReference>
<dbReference type="Gene3D" id="2.30.30.40">
    <property type="entry name" value="SH3 Domains"/>
    <property type="match status" value="1"/>
</dbReference>
<evidence type="ECO:0000256" key="7">
    <source>
        <dbReference type="SAM" id="MobiDB-lite"/>
    </source>
</evidence>
<dbReference type="CDD" id="cd01212">
    <property type="entry name" value="PTB_JIP"/>
    <property type="match status" value="1"/>
</dbReference>
<evidence type="ECO:0000256" key="6">
    <source>
        <dbReference type="PROSITE-ProRule" id="PRU00192"/>
    </source>
</evidence>
<keyword evidence="11" id="KW-1185">Reference proteome</keyword>
<evidence type="ECO:0000256" key="4">
    <source>
        <dbReference type="ARBA" id="ARBA00022490"/>
    </source>
</evidence>
<keyword evidence="5" id="KW-0597">Phosphoprotein</keyword>
<evidence type="ECO:0000256" key="2">
    <source>
        <dbReference type="ARBA" id="ARBA00009866"/>
    </source>
</evidence>